<proteinExistence type="predicted"/>
<evidence type="ECO:0000313" key="1">
    <source>
        <dbReference type="EMBL" id="TGM18746.1"/>
    </source>
</evidence>
<evidence type="ECO:0008006" key="3">
    <source>
        <dbReference type="Google" id="ProtNLM"/>
    </source>
</evidence>
<comment type="caution">
    <text evidence="1">The sequence shown here is derived from an EMBL/GenBank/DDBJ whole genome shotgun (WGS) entry which is preliminary data.</text>
</comment>
<protein>
    <recommendedName>
        <fullName evidence="3">Resolvase</fullName>
    </recommendedName>
</protein>
<sequence length="158" mass="18221">MSSLKMRPSFEKSQYDPLNERLLIGIDPGTKTGFGVWDREDRRLKHVATYNLLEAQKEVKAYRDKGEPICLIIEDARKRKWFGPNADAKRQGAGSVKRDCKIWVEFCDMEGIPYRLVHPNKGGTKIRETEFQIQTGWKGRTSEHARDAAMLVHGRGRF</sequence>
<gene>
    <name evidence="1" type="ORF">EHQ90_06660</name>
</gene>
<organism evidence="1 2">
    <name type="scientific">Leptospira stimsonii</name>
    <dbReference type="NCBI Taxonomy" id="2202203"/>
    <lineage>
        <taxon>Bacteria</taxon>
        <taxon>Pseudomonadati</taxon>
        <taxon>Spirochaetota</taxon>
        <taxon>Spirochaetia</taxon>
        <taxon>Leptospirales</taxon>
        <taxon>Leptospiraceae</taxon>
        <taxon>Leptospira</taxon>
    </lineage>
</organism>
<accession>A0ABY2N8R9</accession>
<dbReference type="Proteomes" id="UP000297422">
    <property type="component" value="Unassembled WGS sequence"/>
</dbReference>
<reference evidence="2" key="1">
    <citation type="journal article" date="2019" name="PLoS Negl. Trop. Dis.">
        <title>Revisiting the worldwide diversity of Leptospira species in the environment.</title>
        <authorList>
            <person name="Vincent A.T."/>
            <person name="Schiettekatte O."/>
            <person name="Bourhy P."/>
            <person name="Veyrier F.J."/>
            <person name="Picardeau M."/>
        </authorList>
    </citation>
    <scope>NUCLEOTIDE SEQUENCE [LARGE SCALE GENOMIC DNA]</scope>
    <source>
        <strain evidence="2">201702407</strain>
    </source>
</reference>
<dbReference type="RefSeq" id="WP_135684441.1">
    <property type="nucleotide sequence ID" value="NZ_RQEQ01000080.1"/>
</dbReference>
<evidence type="ECO:0000313" key="2">
    <source>
        <dbReference type="Proteomes" id="UP000297422"/>
    </source>
</evidence>
<dbReference type="EMBL" id="RQGT01000042">
    <property type="protein sequence ID" value="TGM18746.1"/>
    <property type="molecule type" value="Genomic_DNA"/>
</dbReference>
<keyword evidence="2" id="KW-1185">Reference proteome</keyword>
<name>A0ABY2N8R9_9LEPT</name>